<keyword evidence="3" id="KW-1185">Reference proteome</keyword>
<evidence type="ECO:0000256" key="1">
    <source>
        <dbReference type="SAM" id="MobiDB-lite"/>
    </source>
</evidence>
<proteinExistence type="predicted"/>
<name>A0A2T1HQJ2_9HYPH</name>
<dbReference type="EMBL" id="PVZS01000019">
    <property type="protein sequence ID" value="PSC03913.1"/>
    <property type="molecule type" value="Genomic_DNA"/>
</dbReference>
<dbReference type="OrthoDB" id="8255893at2"/>
<feature type="region of interest" description="Disordered" evidence="1">
    <location>
        <begin position="30"/>
        <end position="59"/>
    </location>
</feature>
<evidence type="ECO:0000313" key="3">
    <source>
        <dbReference type="Proteomes" id="UP000239772"/>
    </source>
</evidence>
<dbReference type="AlphaFoldDB" id="A0A2T1HQJ2"/>
<accession>A0A2T1HQJ2</accession>
<protein>
    <submittedName>
        <fullName evidence="2">Uncharacterized protein</fullName>
    </submittedName>
</protein>
<organism evidence="2 3">
    <name type="scientific">Alsobacter soli</name>
    <dbReference type="NCBI Taxonomy" id="2109933"/>
    <lineage>
        <taxon>Bacteria</taxon>
        <taxon>Pseudomonadati</taxon>
        <taxon>Pseudomonadota</taxon>
        <taxon>Alphaproteobacteria</taxon>
        <taxon>Hyphomicrobiales</taxon>
        <taxon>Alsobacteraceae</taxon>
        <taxon>Alsobacter</taxon>
    </lineage>
</organism>
<dbReference type="RefSeq" id="WP_106338151.1">
    <property type="nucleotide sequence ID" value="NZ_PVZS01000019.1"/>
</dbReference>
<evidence type="ECO:0000313" key="2">
    <source>
        <dbReference type="EMBL" id="PSC03913.1"/>
    </source>
</evidence>
<comment type="caution">
    <text evidence="2">The sequence shown here is derived from an EMBL/GenBank/DDBJ whole genome shotgun (WGS) entry which is preliminary data.</text>
</comment>
<dbReference type="Proteomes" id="UP000239772">
    <property type="component" value="Unassembled WGS sequence"/>
</dbReference>
<sequence>MATMTESRFLAQGLVAGLVSQPAVIPGLDPGIHARGVGVDGRDKPGHDGLGASCHRAAA</sequence>
<reference evidence="3" key="1">
    <citation type="submission" date="2018-03" db="EMBL/GenBank/DDBJ databases">
        <authorList>
            <person name="Sun L."/>
            <person name="Liu H."/>
            <person name="Chen W."/>
            <person name="Huang K."/>
            <person name="Liu W."/>
            <person name="Gao X."/>
        </authorList>
    </citation>
    <scope>NUCLEOTIDE SEQUENCE [LARGE SCALE GENOMIC DNA]</scope>
    <source>
        <strain evidence="3">SH9</strain>
    </source>
</reference>
<gene>
    <name evidence="2" type="ORF">SLNSH_16745</name>
</gene>